<evidence type="ECO:0000256" key="7">
    <source>
        <dbReference type="ARBA" id="ARBA00022777"/>
    </source>
</evidence>
<dbReference type="GO" id="GO:0000287">
    <property type="term" value="F:magnesium ion binding"/>
    <property type="evidence" value="ECO:0007669"/>
    <property type="project" value="UniProtKB-UniRule"/>
</dbReference>
<dbReference type="GO" id="GO:0008652">
    <property type="term" value="P:amino acid biosynthetic process"/>
    <property type="evidence" value="ECO:0007669"/>
    <property type="project" value="UniProtKB-KW"/>
</dbReference>
<comment type="caution">
    <text evidence="12">The sequence shown here is derived from an EMBL/GenBank/DDBJ whole genome shotgun (WGS) entry which is preliminary data.</text>
</comment>
<evidence type="ECO:0000256" key="9">
    <source>
        <dbReference type="ARBA" id="ARBA00023141"/>
    </source>
</evidence>
<keyword evidence="11" id="KW-0479">Metal-binding</keyword>
<evidence type="ECO:0000256" key="8">
    <source>
        <dbReference type="ARBA" id="ARBA00022840"/>
    </source>
</evidence>
<keyword evidence="9 11" id="KW-0057">Aromatic amino acid biosynthesis</keyword>
<dbReference type="NCBIfam" id="NF010552">
    <property type="entry name" value="PRK13946.1"/>
    <property type="match status" value="1"/>
</dbReference>
<keyword evidence="5 11" id="KW-0808">Transferase</keyword>
<comment type="function">
    <text evidence="11">Catalyzes the specific phosphorylation of the 3-hydroxyl group of shikimic acid using ATP as a cosubstrate.</text>
</comment>
<sequence>MSGHDVMTADFVQDDKTTALRERLGSRSIVLVGMMGAGKSSVGKRLARRLNLPFADADIEIEQAAGMTIPEIFAHHGEPAFRDGEKKVISRLLENGPMVLATGGGAFMSDETQAAIARHGISVWLKAELDLLLRRVRRRDDRPLLKTDDPGTTLARLIDLRYPVYARATLTVVSHDVPQDVMVEAVVDALAGHLGAEPTGETP</sequence>
<dbReference type="PANTHER" id="PTHR21087">
    <property type="entry name" value="SHIKIMATE KINASE"/>
    <property type="match status" value="1"/>
</dbReference>
<comment type="subcellular location">
    <subcellularLocation>
        <location evidence="11">Cytoplasm</location>
    </subcellularLocation>
</comment>
<evidence type="ECO:0000256" key="2">
    <source>
        <dbReference type="ARBA" id="ARBA00006997"/>
    </source>
</evidence>
<dbReference type="UniPathway" id="UPA00053">
    <property type="reaction ID" value="UER00088"/>
</dbReference>
<feature type="binding site" evidence="11">
    <location>
        <position position="104"/>
    </location>
    <ligand>
        <name>substrate</name>
    </ligand>
</feature>
<protein>
    <recommendedName>
        <fullName evidence="3 11">Shikimate kinase</fullName>
        <shortName evidence="11">SK</shortName>
        <ecNumber evidence="3 11">2.7.1.71</ecNumber>
    </recommendedName>
</protein>
<dbReference type="Pfam" id="PF01202">
    <property type="entry name" value="SKI"/>
    <property type="match status" value="1"/>
</dbReference>
<keyword evidence="4 11" id="KW-0028">Amino-acid biosynthesis</keyword>
<feature type="binding site" evidence="11">
    <location>
        <position position="40"/>
    </location>
    <ligand>
        <name>Mg(2+)</name>
        <dbReference type="ChEBI" id="CHEBI:18420"/>
    </ligand>
</feature>
<dbReference type="AlphaFoldDB" id="A0A839ZC34"/>
<evidence type="ECO:0000256" key="1">
    <source>
        <dbReference type="ARBA" id="ARBA00004842"/>
    </source>
</evidence>
<dbReference type="EC" id="2.7.1.71" evidence="3 11"/>
<organism evidence="12 13">
    <name type="scientific">Ancylobacter tetraedralis</name>
    <dbReference type="NCBI Taxonomy" id="217068"/>
    <lineage>
        <taxon>Bacteria</taxon>
        <taxon>Pseudomonadati</taxon>
        <taxon>Pseudomonadota</taxon>
        <taxon>Alphaproteobacteria</taxon>
        <taxon>Hyphomicrobiales</taxon>
        <taxon>Xanthobacteraceae</taxon>
        <taxon>Ancylobacter</taxon>
    </lineage>
</organism>
<feature type="binding site" evidence="11">
    <location>
        <position position="82"/>
    </location>
    <ligand>
        <name>substrate</name>
    </ligand>
</feature>
<dbReference type="InterPro" id="IPR031322">
    <property type="entry name" value="Shikimate/glucono_kinase"/>
</dbReference>
<dbReference type="SUPFAM" id="SSF52540">
    <property type="entry name" value="P-loop containing nucleoside triphosphate hydrolases"/>
    <property type="match status" value="1"/>
</dbReference>
<keyword evidence="6 11" id="KW-0547">Nucleotide-binding</keyword>
<comment type="cofactor">
    <cofactor evidence="11">
        <name>Mg(2+)</name>
        <dbReference type="ChEBI" id="CHEBI:18420"/>
    </cofactor>
    <text evidence="11">Binds 1 Mg(2+) ion per subunit.</text>
</comment>
<evidence type="ECO:0000256" key="6">
    <source>
        <dbReference type="ARBA" id="ARBA00022741"/>
    </source>
</evidence>
<dbReference type="GO" id="GO:0004765">
    <property type="term" value="F:shikimate kinase activity"/>
    <property type="evidence" value="ECO:0007669"/>
    <property type="project" value="UniProtKB-UniRule"/>
</dbReference>
<dbReference type="GO" id="GO:0005524">
    <property type="term" value="F:ATP binding"/>
    <property type="evidence" value="ECO:0007669"/>
    <property type="project" value="UniProtKB-UniRule"/>
</dbReference>
<evidence type="ECO:0000256" key="10">
    <source>
        <dbReference type="ARBA" id="ARBA00048567"/>
    </source>
</evidence>
<gene>
    <name evidence="11" type="primary">aroK</name>
    <name evidence="12" type="ORF">FHS55_002880</name>
</gene>
<dbReference type="PRINTS" id="PR01100">
    <property type="entry name" value="SHIKIMTKNASE"/>
</dbReference>
<dbReference type="Proteomes" id="UP000533469">
    <property type="component" value="Unassembled WGS sequence"/>
</dbReference>
<comment type="similarity">
    <text evidence="2 11">Belongs to the shikimate kinase family.</text>
</comment>
<evidence type="ECO:0000313" key="12">
    <source>
        <dbReference type="EMBL" id="MBB3772268.1"/>
    </source>
</evidence>
<dbReference type="InterPro" id="IPR023000">
    <property type="entry name" value="Shikimate_kinase_CS"/>
</dbReference>
<dbReference type="GO" id="GO:0005829">
    <property type="term" value="C:cytosol"/>
    <property type="evidence" value="ECO:0007669"/>
    <property type="project" value="TreeGrafter"/>
</dbReference>
<accession>A0A839ZC34</accession>
<dbReference type="CDD" id="cd00464">
    <property type="entry name" value="SK"/>
    <property type="match status" value="1"/>
</dbReference>
<reference evidence="12 13" key="1">
    <citation type="submission" date="2020-08" db="EMBL/GenBank/DDBJ databases">
        <title>Genomic Encyclopedia of Type Strains, Phase IV (KMG-IV): sequencing the most valuable type-strain genomes for metagenomic binning, comparative biology and taxonomic classification.</title>
        <authorList>
            <person name="Goeker M."/>
        </authorList>
    </citation>
    <scope>NUCLEOTIDE SEQUENCE [LARGE SCALE GENOMIC DNA]</scope>
    <source>
        <strain evidence="12 13">DSM 5895</strain>
    </source>
</reference>
<dbReference type="EMBL" id="JACICD010000005">
    <property type="protein sequence ID" value="MBB3772268.1"/>
    <property type="molecule type" value="Genomic_DNA"/>
</dbReference>
<dbReference type="PROSITE" id="PS01128">
    <property type="entry name" value="SHIKIMATE_KINASE"/>
    <property type="match status" value="1"/>
</dbReference>
<dbReference type="Gene3D" id="3.40.50.300">
    <property type="entry name" value="P-loop containing nucleotide triphosphate hydrolases"/>
    <property type="match status" value="1"/>
</dbReference>
<evidence type="ECO:0000256" key="5">
    <source>
        <dbReference type="ARBA" id="ARBA00022679"/>
    </source>
</evidence>
<feature type="binding site" evidence="11">
    <location>
        <position position="161"/>
    </location>
    <ligand>
        <name>substrate</name>
    </ligand>
</feature>
<keyword evidence="11" id="KW-0460">Magnesium</keyword>
<keyword evidence="11" id="KW-0963">Cytoplasm</keyword>
<evidence type="ECO:0000256" key="11">
    <source>
        <dbReference type="HAMAP-Rule" id="MF_00109"/>
    </source>
</evidence>
<dbReference type="InterPro" id="IPR027417">
    <property type="entry name" value="P-loop_NTPase"/>
</dbReference>
<dbReference type="GO" id="GO:0009423">
    <property type="term" value="P:chorismate biosynthetic process"/>
    <property type="evidence" value="ECO:0007669"/>
    <property type="project" value="UniProtKB-UniRule"/>
</dbReference>
<feature type="binding site" evidence="11">
    <location>
        <position position="142"/>
    </location>
    <ligand>
        <name>ATP</name>
        <dbReference type="ChEBI" id="CHEBI:30616"/>
    </ligand>
</feature>
<comment type="caution">
    <text evidence="11">Lacks conserved residue(s) required for the propagation of feature annotation.</text>
</comment>
<dbReference type="HAMAP" id="MF_00109">
    <property type="entry name" value="Shikimate_kinase"/>
    <property type="match status" value="1"/>
</dbReference>
<name>A0A839ZC34_9HYPH</name>
<dbReference type="GO" id="GO:0009073">
    <property type="term" value="P:aromatic amino acid family biosynthetic process"/>
    <property type="evidence" value="ECO:0007669"/>
    <property type="project" value="UniProtKB-KW"/>
</dbReference>
<evidence type="ECO:0000256" key="4">
    <source>
        <dbReference type="ARBA" id="ARBA00022605"/>
    </source>
</evidence>
<dbReference type="InterPro" id="IPR000623">
    <property type="entry name" value="Shikimate_kinase/TSH1"/>
</dbReference>
<feature type="binding site" evidence="11">
    <location>
        <begin position="36"/>
        <end position="41"/>
    </location>
    <ligand>
        <name>ATP</name>
        <dbReference type="ChEBI" id="CHEBI:30616"/>
    </ligand>
</feature>
<dbReference type="PANTHER" id="PTHR21087:SF16">
    <property type="entry name" value="SHIKIMATE KINASE 1, CHLOROPLASTIC"/>
    <property type="match status" value="1"/>
</dbReference>
<keyword evidence="13" id="KW-1185">Reference proteome</keyword>
<evidence type="ECO:0000313" key="13">
    <source>
        <dbReference type="Proteomes" id="UP000533469"/>
    </source>
</evidence>
<comment type="catalytic activity">
    <reaction evidence="10 11">
        <text>shikimate + ATP = 3-phosphoshikimate + ADP + H(+)</text>
        <dbReference type="Rhea" id="RHEA:13121"/>
        <dbReference type="ChEBI" id="CHEBI:15378"/>
        <dbReference type="ChEBI" id="CHEBI:30616"/>
        <dbReference type="ChEBI" id="CHEBI:36208"/>
        <dbReference type="ChEBI" id="CHEBI:145989"/>
        <dbReference type="ChEBI" id="CHEBI:456216"/>
        <dbReference type="EC" id="2.7.1.71"/>
    </reaction>
</comment>
<feature type="binding site" evidence="11">
    <location>
        <position position="58"/>
    </location>
    <ligand>
        <name>substrate</name>
    </ligand>
</feature>
<proteinExistence type="inferred from homology"/>
<keyword evidence="8 11" id="KW-0067">ATP-binding</keyword>
<evidence type="ECO:0000256" key="3">
    <source>
        <dbReference type="ARBA" id="ARBA00012154"/>
    </source>
</evidence>
<keyword evidence="7 11" id="KW-0418">Kinase</keyword>
<comment type="subunit">
    <text evidence="11">Monomer.</text>
</comment>
<comment type="pathway">
    <text evidence="1 11">Metabolic intermediate biosynthesis; chorismate biosynthesis; chorismate from D-erythrose 4-phosphate and phosphoenolpyruvate: step 5/7.</text>
</comment>